<keyword evidence="5" id="KW-1185">Reference proteome</keyword>
<dbReference type="EMBL" id="LT629763">
    <property type="protein sequence ID" value="SDS93754.1"/>
    <property type="molecule type" value="Genomic_DNA"/>
</dbReference>
<dbReference type="PROSITE" id="PS51257">
    <property type="entry name" value="PROKAR_LIPOPROTEIN"/>
    <property type="match status" value="1"/>
</dbReference>
<feature type="transmembrane region" description="Helical" evidence="1">
    <location>
        <begin position="83"/>
        <end position="100"/>
    </location>
</feature>
<evidence type="ECO:0000313" key="3">
    <source>
        <dbReference type="EMBL" id="SDS93754.1"/>
    </source>
</evidence>
<feature type="transmembrane region" description="Helical" evidence="1">
    <location>
        <begin position="51"/>
        <end position="71"/>
    </location>
</feature>
<evidence type="ECO:0000313" key="2">
    <source>
        <dbReference type="EMBL" id="GAA6132826.1"/>
    </source>
</evidence>
<reference evidence="3" key="2">
    <citation type="submission" date="2016-10" db="EMBL/GenBank/DDBJ databases">
        <authorList>
            <person name="de Groot N.N."/>
        </authorList>
    </citation>
    <scope>NUCLEOTIDE SEQUENCE [LARGE SCALE GENOMIC DNA]</scope>
    <source>
        <strain evidence="3">JCM 14963</strain>
    </source>
</reference>
<protein>
    <submittedName>
        <fullName evidence="2">DUF2878 domain-containing protein</fullName>
    </submittedName>
</protein>
<evidence type="ECO:0000313" key="4">
    <source>
        <dbReference type="Proteomes" id="UP000243413"/>
    </source>
</evidence>
<feature type="transmembrane region" description="Helical" evidence="1">
    <location>
        <begin position="107"/>
        <end position="129"/>
    </location>
</feature>
<reference evidence="4" key="1">
    <citation type="submission" date="2016-10" db="EMBL/GenBank/DDBJ databases">
        <authorList>
            <person name="Varghese N."/>
            <person name="Submissions S."/>
        </authorList>
    </citation>
    <scope>NUCLEOTIDE SEQUENCE [LARGE SCALE GENOMIC DNA]</scope>
    <source>
        <strain evidence="4">JCM 14963</strain>
    </source>
</reference>
<evidence type="ECO:0000313" key="5">
    <source>
        <dbReference type="Proteomes" id="UP001486808"/>
    </source>
</evidence>
<reference evidence="2 5" key="3">
    <citation type="submission" date="2024-04" db="EMBL/GenBank/DDBJ databases">
        <title>Draft genome sequence of Halopseudomonas sabulinigri NBRC 116187.</title>
        <authorList>
            <person name="Miyakawa T."/>
            <person name="Kusuya Y."/>
            <person name="Miura T."/>
        </authorList>
    </citation>
    <scope>NUCLEOTIDE SEQUENCE [LARGE SCALE GENOMIC DNA]</scope>
    <source>
        <strain evidence="2 5">4NH20-0042</strain>
    </source>
</reference>
<dbReference type="RefSeq" id="WP_092287783.1">
    <property type="nucleotide sequence ID" value="NZ_BAABWD010000005.1"/>
</dbReference>
<feature type="transmembrane region" description="Helical" evidence="1">
    <location>
        <begin position="15"/>
        <end position="39"/>
    </location>
</feature>
<name>A0A1H1W9H8_9GAMM</name>
<dbReference type="Proteomes" id="UP001486808">
    <property type="component" value="Unassembled WGS sequence"/>
</dbReference>
<proteinExistence type="predicted"/>
<gene>
    <name evidence="2" type="ORF">NBRC116187_31860</name>
    <name evidence="3" type="ORF">SAMN05216271_3148</name>
</gene>
<feature type="transmembrane region" description="Helical" evidence="1">
    <location>
        <begin position="141"/>
        <end position="162"/>
    </location>
</feature>
<dbReference type="OrthoDB" id="21939at2"/>
<keyword evidence="1" id="KW-0472">Membrane</keyword>
<dbReference type="InterPro" id="IPR021306">
    <property type="entry name" value="DUF2878"/>
</dbReference>
<dbReference type="AlphaFoldDB" id="A0A1H1W9H8"/>
<dbReference type="Proteomes" id="UP000243413">
    <property type="component" value="Chromosome I"/>
</dbReference>
<keyword evidence="1" id="KW-1133">Transmembrane helix</keyword>
<keyword evidence="1" id="KW-0812">Transmembrane</keyword>
<dbReference type="Pfam" id="PF11086">
    <property type="entry name" value="DUF2878"/>
    <property type="match status" value="1"/>
</dbReference>
<sequence>MPTRLIANALLFQAGWFACVLGGTSWWLLVPLAALVLHFCWISSWAAEGKLVVSVALTGAALDSFLLQLGVFDFATTDTLAPLWLVLLWALLGTTLNHSLAWSAKPIWLAAVLGAVGGPMAYFAGSALASVSLPLGQQATLWILAPIWALVMPLLHGFAHLYREQFRLLQLARQRR</sequence>
<dbReference type="EMBL" id="BAABWD010000005">
    <property type="protein sequence ID" value="GAA6132826.1"/>
    <property type="molecule type" value="Genomic_DNA"/>
</dbReference>
<organism evidence="3 4">
    <name type="scientific">Halopseudomonas sabulinigri</name>
    <dbReference type="NCBI Taxonomy" id="472181"/>
    <lineage>
        <taxon>Bacteria</taxon>
        <taxon>Pseudomonadati</taxon>
        <taxon>Pseudomonadota</taxon>
        <taxon>Gammaproteobacteria</taxon>
        <taxon>Pseudomonadales</taxon>
        <taxon>Pseudomonadaceae</taxon>
        <taxon>Halopseudomonas</taxon>
    </lineage>
</organism>
<accession>A0A1H1W9H8</accession>
<evidence type="ECO:0000256" key="1">
    <source>
        <dbReference type="SAM" id="Phobius"/>
    </source>
</evidence>
<dbReference type="STRING" id="472181.SAMN05216271_3148"/>